<dbReference type="Proteomes" id="UP001595724">
    <property type="component" value="Unassembled WGS sequence"/>
</dbReference>
<evidence type="ECO:0000256" key="4">
    <source>
        <dbReference type="ARBA" id="ARBA00023125"/>
    </source>
</evidence>
<evidence type="ECO:0000256" key="5">
    <source>
        <dbReference type="ARBA" id="ARBA00023163"/>
    </source>
</evidence>
<gene>
    <name evidence="8" type="ORF">ACFOM9_06845</name>
</gene>
<sequence length="512" mass="56107">MPAEQPMYLELDGDGPLHAQLTRALKAAMRGGACGGTRLPPTRLLAQELGLSRNTVLAAYEQLRAEGFIDGRTGSGSYIAHPLPEAPPPPPVVQQEIGPQSVRARRMRDCHDHSAIPGRDVTGAVHSFQYGVPMTNPALTTAWARELSRAAQYTSPKYPPSQGLLALREATCDYLARRRGVHVSPQDILIVGGTQQAIALIADVLLDPGDTVAIEEPHYDAIRKVLLSRGASMQAVGVDAQGLVVGEIVQRRTKLVCVTPSHQFPTGAVMSLRRRTELLGHASRTGAWIFEDDYDGEFRYEGKPVPALRSLDRDNRVVYVGTFSKAMFPALRLGYLVMPPQLRRDFIAAKWMADFSSPGIEQAALAHFIASGGFERHLRLTAQQLKLRREALIDGLRACSRGRLQIEDSQAGMHLVVWLPGRGDAQVDALVRHAQGQGLGLYSIAPYYLRPQDRGGLLMGFGGLSVPQIEQALVLFRQSLDAVFPVLSAMQPPRRPVQRPTMRNRRGRSRAS</sequence>
<dbReference type="InterPro" id="IPR051446">
    <property type="entry name" value="HTH_trans_reg/aminotransferase"/>
</dbReference>
<keyword evidence="3" id="KW-0805">Transcription regulation</keyword>
<dbReference type="GO" id="GO:0008483">
    <property type="term" value="F:transaminase activity"/>
    <property type="evidence" value="ECO:0007669"/>
    <property type="project" value="UniProtKB-KW"/>
</dbReference>
<dbReference type="InterPro" id="IPR000524">
    <property type="entry name" value="Tscrpt_reg_HTH_GntR"/>
</dbReference>
<protein>
    <submittedName>
        <fullName evidence="8">PLP-dependent aminotransferase family protein</fullName>
    </submittedName>
</protein>
<dbReference type="RefSeq" id="WP_386708029.1">
    <property type="nucleotide sequence ID" value="NZ_JBHRYF010000002.1"/>
</dbReference>
<dbReference type="Gene3D" id="3.40.640.10">
    <property type="entry name" value="Type I PLP-dependent aspartate aminotransferase-like (Major domain)"/>
    <property type="match status" value="1"/>
</dbReference>
<dbReference type="Gene3D" id="1.10.10.10">
    <property type="entry name" value="Winged helix-like DNA-binding domain superfamily/Winged helix DNA-binding domain"/>
    <property type="match status" value="1"/>
</dbReference>
<dbReference type="EMBL" id="JBHRYF010000002">
    <property type="protein sequence ID" value="MFC3659795.1"/>
    <property type="molecule type" value="Genomic_DNA"/>
</dbReference>
<dbReference type="InterPro" id="IPR036390">
    <property type="entry name" value="WH_DNA-bd_sf"/>
</dbReference>
<dbReference type="SMART" id="SM00345">
    <property type="entry name" value="HTH_GNTR"/>
    <property type="match status" value="1"/>
</dbReference>
<evidence type="ECO:0000259" key="7">
    <source>
        <dbReference type="PROSITE" id="PS50949"/>
    </source>
</evidence>
<organism evidence="8 9">
    <name type="scientific">Luteimonas notoginsengisoli</name>
    <dbReference type="NCBI Taxonomy" id="1578200"/>
    <lineage>
        <taxon>Bacteria</taxon>
        <taxon>Pseudomonadati</taxon>
        <taxon>Pseudomonadota</taxon>
        <taxon>Gammaproteobacteria</taxon>
        <taxon>Lysobacterales</taxon>
        <taxon>Lysobacteraceae</taxon>
        <taxon>Luteimonas</taxon>
    </lineage>
</organism>
<evidence type="ECO:0000256" key="2">
    <source>
        <dbReference type="ARBA" id="ARBA00022898"/>
    </source>
</evidence>
<evidence type="ECO:0000313" key="8">
    <source>
        <dbReference type="EMBL" id="MFC3659795.1"/>
    </source>
</evidence>
<dbReference type="SUPFAM" id="SSF46785">
    <property type="entry name" value="Winged helix' DNA-binding domain"/>
    <property type="match status" value="1"/>
</dbReference>
<keyword evidence="9" id="KW-1185">Reference proteome</keyword>
<evidence type="ECO:0000313" key="9">
    <source>
        <dbReference type="Proteomes" id="UP001595724"/>
    </source>
</evidence>
<dbReference type="CDD" id="cd07377">
    <property type="entry name" value="WHTH_GntR"/>
    <property type="match status" value="1"/>
</dbReference>
<dbReference type="InterPro" id="IPR015421">
    <property type="entry name" value="PyrdxlP-dep_Trfase_major"/>
</dbReference>
<keyword evidence="4" id="KW-0238">DNA-binding</keyword>
<dbReference type="SUPFAM" id="SSF53383">
    <property type="entry name" value="PLP-dependent transferases"/>
    <property type="match status" value="1"/>
</dbReference>
<dbReference type="PANTHER" id="PTHR46577:SF1">
    <property type="entry name" value="HTH-TYPE TRANSCRIPTIONAL REGULATORY PROTEIN GABR"/>
    <property type="match status" value="1"/>
</dbReference>
<dbReference type="InterPro" id="IPR004839">
    <property type="entry name" value="Aminotransferase_I/II_large"/>
</dbReference>
<evidence type="ECO:0000256" key="6">
    <source>
        <dbReference type="SAM" id="MobiDB-lite"/>
    </source>
</evidence>
<dbReference type="InterPro" id="IPR036388">
    <property type="entry name" value="WH-like_DNA-bd_sf"/>
</dbReference>
<dbReference type="PANTHER" id="PTHR46577">
    <property type="entry name" value="HTH-TYPE TRANSCRIPTIONAL REGULATORY PROTEIN GABR"/>
    <property type="match status" value="1"/>
</dbReference>
<name>A0ABV7US53_9GAMM</name>
<keyword evidence="5" id="KW-0804">Transcription</keyword>
<feature type="compositionally biased region" description="Basic residues" evidence="6">
    <location>
        <begin position="502"/>
        <end position="512"/>
    </location>
</feature>
<evidence type="ECO:0000256" key="1">
    <source>
        <dbReference type="ARBA" id="ARBA00005384"/>
    </source>
</evidence>
<dbReference type="PROSITE" id="PS50949">
    <property type="entry name" value="HTH_GNTR"/>
    <property type="match status" value="1"/>
</dbReference>
<comment type="caution">
    <text evidence="8">The sequence shown here is derived from an EMBL/GenBank/DDBJ whole genome shotgun (WGS) entry which is preliminary data.</text>
</comment>
<dbReference type="Pfam" id="PF00155">
    <property type="entry name" value="Aminotran_1_2"/>
    <property type="match status" value="1"/>
</dbReference>
<dbReference type="PRINTS" id="PR00035">
    <property type="entry name" value="HTHGNTR"/>
</dbReference>
<keyword evidence="8" id="KW-0808">Transferase</keyword>
<dbReference type="CDD" id="cd00609">
    <property type="entry name" value="AAT_like"/>
    <property type="match status" value="1"/>
</dbReference>
<keyword evidence="2" id="KW-0663">Pyridoxal phosphate</keyword>
<feature type="domain" description="HTH gntR-type" evidence="7">
    <location>
        <begin position="15"/>
        <end position="82"/>
    </location>
</feature>
<dbReference type="InterPro" id="IPR015424">
    <property type="entry name" value="PyrdxlP-dep_Trfase"/>
</dbReference>
<feature type="region of interest" description="Disordered" evidence="6">
    <location>
        <begin position="491"/>
        <end position="512"/>
    </location>
</feature>
<proteinExistence type="inferred from homology"/>
<accession>A0ABV7US53</accession>
<dbReference type="Pfam" id="PF00392">
    <property type="entry name" value="GntR"/>
    <property type="match status" value="1"/>
</dbReference>
<reference evidence="9" key="1">
    <citation type="journal article" date="2019" name="Int. J. Syst. Evol. Microbiol.">
        <title>The Global Catalogue of Microorganisms (GCM) 10K type strain sequencing project: providing services to taxonomists for standard genome sequencing and annotation.</title>
        <authorList>
            <consortium name="The Broad Institute Genomics Platform"/>
            <consortium name="The Broad Institute Genome Sequencing Center for Infectious Disease"/>
            <person name="Wu L."/>
            <person name="Ma J."/>
        </authorList>
    </citation>
    <scope>NUCLEOTIDE SEQUENCE [LARGE SCALE GENOMIC DNA]</scope>
    <source>
        <strain evidence="9">KCTC 42211</strain>
    </source>
</reference>
<keyword evidence="8" id="KW-0032">Aminotransferase</keyword>
<evidence type="ECO:0000256" key="3">
    <source>
        <dbReference type="ARBA" id="ARBA00023015"/>
    </source>
</evidence>
<comment type="similarity">
    <text evidence="1">In the C-terminal section; belongs to the class-I pyridoxal-phosphate-dependent aminotransferase family.</text>
</comment>